<keyword evidence="1" id="KW-0479">Metal-binding</keyword>
<dbReference type="GeneID" id="106469344"/>
<evidence type="ECO:0000256" key="2">
    <source>
        <dbReference type="ARBA" id="ARBA00022737"/>
    </source>
</evidence>
<evidence type="ECO:0000259" key="4">
    <source>
        <dbReference type="PROSITE" id="PS50222"/>
    </source>
</evidence>
<dbReference type="Proteomes" id="UP000694941">
    <property type="component" value="Unplaced"/>
</dbReference>
<keyword evidence="3" id="KW-0106">Calcium</keyword>
<keyword evidence="2" id="KW-0677">Repeat</keyword>
<dbReference type="PROSITE" id="PS50222">
    <property type="entry name" value="EF_HAND_2"/>
    <property type="match status" value="2"/>
</dbReference>
<dbReference type="InterPro" id="IPR028846">
    <property type="entry name" value="Recoverin"/>
</dbReference>
<dbReference type="SUPFAM" id="SSF47473">
    <property type="entry name" value="EF-hand"/>
    <property type="match status" value="1"/>
</dbReference>
<evidence type="ECO:0000313" key="5">
    <source>
        <dbReference type="Proteomes" id="UP000694941"/>
    </source>
</evidence>
<dbReference type="PRINTS" id="PR00450">
    <property type="entry name" value="RECOVERIN"/>
</dbReference>
<dbReference type="CDD" id="cd00051">
    <property type="entry name" value="EFh"/>
    <property type="match status" value="1"/>
</dbReference>
<dbReference type="InterPro" id="IPR002048">
    <property type="entry name" value="EF_hand_dom"/>
</dbReference>
<dbReference type="PANTHER" id="PTHR23055">
    <property type="entry name" value="CALCIUM BINDING PROTEINS"/>
    <property type="match status" value="1"/>
</dbReference>
<dbReference type="SMART" id="SM00054">
    <property type="entry name" value="EFh"/>
    <property type="match status" value="2"/>
</dbReference>
<dbReference type="InterPro" id="IPR018247">
    <property type="entry name" value="EF_Hand_1_Ca_BS"/>
</dbReference>
<evidence type="ECO:0000313" key="6">
    <source>
        <dbReference type="RefSeq" id="XP_022253551.1"/>
    </source>
</evidence>
<name>A0ABM1TCE5_LIMPO</name>
<dbReference type="InterPro" id="IPR011992">
    <property type="entry name" value="EF-hand-dom_pair"/>
</dbReference>
<dbReference type="RefSeq" id="XP_022253551.1">
    <property type="nucleotide sequence ID" value="XM_022397843.1"/>
</dbReference>
<evidence type="ECO:0000256" key="1">
    <source>
        <dbReference type="ARBA" id="ARBA00022723"/>
    </source>
</evidence>
<dbReference type="Pfam" id="PF13499">
    <property type="entry name" value="EF-hand_7"/>
    <property type="match status" value="1"/>
</dbReference>
<proteinExistence type="predicted"/>
<evidence type="ECO:0000256" key="3">
    <source>
        <dbReference type="ARBA" id="ARBA00022837"/>
    </source>
</evidence>
<accession>A0ABM1TCE5</accession>
<dbReference type="PROSITE" id="PS00018">
    <property type="entry name" value="EF_HAND_1"/>
    <property type="match status" value="2"/>
</dbReference>
<keyword evidence="5" id="KW-1185">Reference proteome</keyword>
<reference evidence="6" key="1">
    <citation type="submission" date="2025-08" db="UniProtKB">
        <authorList>
            <consortium name="RefSeq"/>
        </authorList>
    </citation>
    <scope>IDENTIFICATION</scope>
    <source>
        <tissue evidence="6">Muscle</tissue>
    </source>
</reference>
<feature type="domain" description="EF-hand" evidence="4">
    <location>
        <begin position="76"/>
        <end position="111"/>
    </location>
</feature>
<feature type="domain" description="EF-hand" evidence="4">
    <location>
        <begin position="28"/>
        <end position="63"/>
    </location>
</feature>
<dbReference type="Gene3D" id="1.10.238.10">
    <property type="entry name" value="EF-hand"/>
    <property type="match status" value="1"/>
</dbReference>
<organism evidence="5 6">
    <name type="scientific">Limulus polyphemus</name>
    <name type="common">Atlantic horseshoe crab</name>
    <dbReference type="NCBI Taxonomy" id="6850"/>
    <lineage>
        <taxon>Eukaryota</taxon>
        <taxon>Metazoa</taxon>
        <taxon>Ecdysozoa</taxon>
        <taxon>Arthropoda</taxon>
        <taxon>Chelicerata</taxon>
        <taxon>Merostomata</taxon>
        <taxon>Xiphosura</taxon>
        <taxon>Limulidae</taxon>
        <taxon>Limulus</taxon>
    </lineage>
</organism>
<sequence length="122" mass="13861">MKPNAYGEITSYQLLDFVVGLSALTRGSTLEKLQWTFNLYDINGDGCISREEMCEIIMAVYSLMGRFAEPSVDEASAREHSERVFQRLDKNKDGVVTFDEFVDTCVKDENMMKSLTLLDTIL</sequence>
<dbReference type="PANTHER" id="PTHR23055:SF167">
    <property type="entry name" value="EF-HAND DOMAIN-CONTAINING PROTEIN"/>
    <property type="match status" value="1"/>
</dbReference>
<protein>
    <submittedName>
        <fullName evidence="6">Calsenilin-like</fullName>
    </submittedName>
</protein>
<gene>
    <name evidence="6" type="primary">LOC106469344</name>
</gene>